<name>A0A4P7CIX7_9PAST</name>
<dbReference type="SUPFAM" id="SSF47781">
    <property type="entry name" value="RuvA domain 2-like"/>
    <property type="match status" value="1"/>
</dbReference>
<dbReference type="SMART" id="SM00278">
    <property type="entry name" value="HhH1"/>
    <property type="match status" value="2"/>
</dbReference>
<dbReference type="Pfam" id="PF12836">
    <property type="entry name" value="HHH_3"/>
    <property type="match status" value="1"/>
</dbReference>
<dbReference type="PANTHER" id="PTHR21180">
    <property type="entry name" value="ENDONUCLEASE/EXONUCLEASE/PHOSPHATASE FAMILY DOMAIN-CONTAINING PROTEIN 1"/>
    <property type="match status" value="1"/>
</dbReference>
<dbReference type="GO" id="GO:0003677">
    <property type="term" value="F:DNA binding"/>
    <property type="evidence" value="ECO:0007669"/>
    <property type="project" value="InterPro"/>
</dbReference>
<dbReference type="GO" id="GO:0015628">
    <property type="term" value="P:protein secretion by the type II secretion system"/>
    <property type="evidence" value="ECO:0007669"/>
    <property type="project" value="TreeGrafter"/>
</dbReference>
<evidence type="ECO:0000259" key="2">
    <source>
        <dbReference type="SMART" id="SM00278"/>
    </source>
</evidence>
<evidence type="ECO:0000313" key="4">
    <source>
        <dbReference type="Proteomes" id="UP000294444"/>
    </source>
</evidence>
<keyword evidence="1" id="KW-0732">Signal</keyword>
<dbReference type="PANTHER" id="PTHR21180:SF32">
    <property type="entry name" value="ENDONUCLEASE_EXONUCLEASE_PHOSPHATASE FAMILY DOMAIN-CONTAINING PROTEIN 1"/>
    <property type="match status" value="1"/>
</dbReference>
<organism evidence="3 4">
    <name type="scientific">Actinobacillus indolicus</name>
    <dbReference type="NCBI Taxonomy" id="51049"/>
    <lineage>
        <taxon>Bacteria</taxon>
        <taxon>Pseudomonadati</taxon>
        <taxon>Pseudomonadota</taxon>
        <taxon>Gammaproteobacteria</taxon>
        <taxon>Pasteurellales</taxon>
        <taxon>Pasteurellaceae</taxon>
        <taxon>Actinobacillus</taxon>
    </lineage>
</organism>
<gene>
    <name evidence="3" type="ORF">EXH44_07320</name>
</gene>
<dbReference type="InterPro" id="IPR010994">
    <property type="entry name" value="RuvA_2-like"/>
</dbReference>
<sequence>MKSLKSLLTLGITMAISSMSFAETANPLATMKESATQVVTSAKTSAKSTATDASSSLKNAVTEKVTTTKTTATNVVNSSKESVTSKVSTAKTSATNAVNTAKTEATTKATSVKNTVKSSTMSKVNINTADAKTLQTLPGIGEAKAQAIIDYRNKNGGIKDISELSKVSGIGESTLTKIKSSISF</sequence>
<dbReference type="InterPro" id="IPR003583">
    <property type="entry name" value="Hlx-hairpin-Hlx_DNA-bd_motif"/>
</dbReference>
<dbReference type="EMBL" id="CP038145">
    <property type="protein sequence ID" value="QBQ64045.1"/>
    <property type="molecule type" value="Genomic_DNA"/>
</dbReference>
<dbReference type="RefSeq" id="WP_162856892.1">
    <property type="nucleotide sequence ID" value="NZ_CP038145.1"/>
</dbReference>
<proteinExistence type="predicted"/>
<feature type="domain" description="Helix-hairpin-helix DNA-binding motif class 1" evidence="2">
    <location>
        <begin position="162"/>
        <end position="181"/>
    </location>
</feature>
<dbReference type="InterPro" id="IPR004509">
    <property type="entry name" value="Competence_ComEA_HhH"/>
</dbReference>
<protein>
    <submittedName>
        <fullName evidence="3">Helix-hairpin-helix domain-containing protein</fullName>
    </submittedName>
</protein>
<dbReference type="Gene3D" id="1.10.150.280">
    <property type="entry name" value="AF1531-like domain"/>
    <property type="match status" value="1"/>
</dbReference>
<dbReference type="Proteomes" id="UP000294444">
    <property type="component" value="Chromosome"/>
</dbReference>
<dbReference type="AlphaFoldDB" id="A0A4P7CIX7"/>
<feature type="domain" description="Helix-hairpin-helix DNA-binding motif class 1" evidence="2">
    <location>
        <begin position="132"/>
        <end position="151"/>
    </location>
</feature>
<keyword evidence="4" id="KW-1185">Reference proteome</keyword>
<dbReference type="GO" id="GO:0015627">
    <property type="term" value="C:type II protein secretion system complex"/>
    <property type="evidence" value="ECO:0007669"/>
    <property type="project" value="TreeGrafter"/>
</dbReference>
<evidence type="ECO:0000256" key="1">
    <source>
        <dbReference type="SAM" id="SignalP"/>
    </source>
</evidence>
<feature type="signal peptide" evidence="1">
    <location>
        <begin position="1"/>
        <end position="22"/>
    </location>
</feature>
<dbReference type="InterPro" id="IPR051675">
    <property type="entry name" value="Endo/Exo/Phosphatase_dom_1"/>
</dbReference>
<reference evidence="3 4" key="1">
    <citation type="submission" date="2019-03" db="EMBL/GenBank/DDBJ databases">
        <authorList>
            <person name="Che Y."/>
            <person name="Zhou L."/>
        </authorList>
    </citation>
    <scope>NUCLEOTIDE SEQUENCE [LARGE SCALE GENOMIC DNA]</scope>
    <source>
        <strain evidence="3 4">AIFJ1607</strain>
    </source>
</reference>
<dbReference type="GO" id="GO:0006281">
    <property type="term" value="P:DNA repair"/>
    <property type="evidence" value="ECO:0007669"/>
    <property type="project" value="InterPro"/>
</dbReference>
<evidence type="ECO:0000313" key="3">
    <source>
        <dbReference type="EMBL" id="QBQ64045.1"/>
    </source>
</evidence>
<dbReference type="NCBIfam" id="TIGR00426">
    <property type="entry name" value="competence protein ComEA helix-hairpin-helix repeat region"/>
    <property type="match status" value="1"/>
</dbReference>
<feature type="chain" id="PRO_5020542145" evidence="1">
    <location>
        <begin position="23"/>
        <end position="184"/>
    </location>
</feature>
<dbReference type="KEGG" id="aio:EXH44_07320"/>
<accession>A0A4P7CIX7</accession>